<dbReference type="Pfam" id="PF01968">
    <property type="entry name" value="Hydantoinase_A"/>
    <property type="match status" value="1"/>
</dbReference>
<feature type="domain" description="Hydantoinase/oxoprolinase N-terminal" evidence="2">
    <location>
        <begin position="3"/>
        <end position="183"/>
    </location>
</feature>
<dbReference type="EMBL" id="JBHUDY010000001">
    <property type="protein sequence ID" value="MFD1611515.1"/>
    <property type="molecule type" value="Genomic_DNA"/>
</dbReference>
<comment type="caution">
    <text evidence="4">The sequence shown here is derived from an EMBL/GenBank/DDBJ whole genome shotgun (WGS) entry which is preliminary data.</text>
</comment>
<gene>
    <name evidence="4" type="ORF">ACFSCW_06845</name>
</gene>
<evidence type="ECO:0000313" key="4">
    <source>
        <dbReference type="EMBL" id="MFD1611515.1"/>
    </source>
</evidence>
<dbReference type="Pfam" id="PF19278">
    <property type="entry name" value="Hydant_A_C"/>
    <property type="match status" value="1"/>
</dbReference>
<dbReference type="InterPro" id="IPR045079">
    <property type="entry name" value="Oxoprolinase-like"/>
</dbReference>
<feature type="domain" description="Acetophenone carboxylase-like C-terminal" evidence="3">
    <location>
        <begin position="506"/>
        <end position="680"/>
    </location>
</feature>
<evidence type="ECO:0000259" key="1">
    <source>
        <dbReference type="Pfam" id="PF01968"/>
    </source>
</evidence>
<reference evidence="5" key="1">
    <citation type="journal article" date="2019" name="Int. J. Syst. Evol. Microbiol.">
        <title>The Global Catalogue of Microorganisms (GCM) 10K type strain sequencing project: providing services to taxonomists for standard genome sequencing and annotation.</title>
        <authorList>
            <consortium name="The Broad Institute Genomics Platform"/>
            <consortium name="The Broad Institute Genome Sequencing Center for Infectious Disease"/>
            <person name="Wu L."/>
            <person name="Ma J."/>
        </authorList>
    </citation>
    <scope>NUCLEOTIDE SEQUENCE [LARGE SCALE GENOMIC DNA]</scope>
    <source>
        <strain evidence="5">CGMCC 1.16275</strain>
    </source>
</reference>
<proteinExistence type="predicted"/>
<dbReference type="InterPro" id="IPR043129">
    <property type="entry name" value="ATPase_NBD"/>
</dbReference>
<dbReference type="PANTHER" id="PTHR11365:SF23">
    <property type="entry name" value="HYPOTHETICAL 5-OXOPROLINASE (EUROFUNG)-RELATED"/>
    <property type="match status" value="1"/>
</dbReference>
<dbReference type="RefSeq" id="WP_380888105.1">
    <property type="nucleotide sequence ID" value="NZ_JBHUDY010000001.1"/>
</dbReference>
<organism evidence="4 5">
    <name type="scientific">Sphingomonas tabacisoli</name>
    <dbReference type="NCBI Taxonomy" id="2249466"/>
    <lineage>
        <taxon>Bacteria</taxon>
        <taxon>Pseudomonadati</taxon>
        <taxon>Pseudomonadota</taxon>
        <taxon>Alphaproteobacteria</taxon>
        <taxon>Sphingomonadales</taxon>
        <taxon>Sphingomonadaceae</taxon>
        <taxon>Sphingomonas</taxon>
    </lineage>
</organism>
<dbReference type="Pfam" id="PF05378">
    <property type="entry name" value="Hydant_A_N"/>
    <property type="match status" value="1"/>
</dbReference>
<dbReference type="InterPro" id="IPR002821">
    <property type="entry name" value="Hydantoinase_A"/>
</dbReference>
<dbReference type="SUPFAM" id="SSF53067">
    <property type="entry name" value="Actin-like ATPase domain"/>
    <property type="match status" value="1"/>
</dbReference>
<evidence type="ECO:0000313" key="5">
    <source>
        <dbReference type="Proteomes" id="UP001597115"/>
    </source>
</evidence>
<name>A0ABW4I1L1_9SPHN</name>
<dbReference type="PANTHER" id="PTHR11365">
    <property type="entry name" value="5-OXOPROLINASE RELATED"/>
    <property type="match status" value="1"/>
</dbReference>
<keyword evidence="5" id="KW-1185">Reference proteome</keyword>
<dbReference type="InterPro" id="IPR008040">
    <property type="entry name" value="Hydant_A_N"/>
</dbReference>
<dbReference type="Proteomes" id="UP001597115">
    <property type="component" value="Unassembled WGS sequence"/>
</dbReference>
<protein>
    <submittedName>
        <fullName evidence="4">Hydantoinase/oxoprolinase family protein</fullName>
    </submittedName>
</protein>
<dbReference type="InterPro" id="IPR049517">
    <property type="entry name" value="ACX-like_C"/>
</dbReference>
<accession>A0ABW4I1L1</accession>
<evidence type="ECO:0000259" key="3">
    <source>
        <dbReference type="Pfam" id="PF19278"/>
    </source>
</evidence>
<sequence length="694" mass="73605">MYRVGIDIGGTFTDFALLKNGEVVLHKNLSTPDDRSRGVMEGLEVLAAKEGLALAAFLERCDAIVHGTTVADNTLIEMDGAVTGLITTEGFRDEMEYRRGFKEDIWDVRLGPPPPIVPRRRRLTVPERILFDGSVHRELDEAAVREACRRLRRQGVESVAISLIFSFVNPTHERRVAEIAAEELPGVALSVSHRVLARGPEYDRTSTTVVNAYVAPRVTAYLERLVTRLRAGGYAKRLMVMQASGGVMTRDYIAGAPVRVLASGPAAGVVGSAHAGRAKACPDLLCVDMGGTSYDISLVLGGFAPAEAGWNMYHRYLIGMPMIQVETLGAGGGSICHAEGGSLRVGPESAGSQPGPICYGRGGTRPTVTDALLMLGILSTETRFAGGSFSLTKNGVEDAFAAVGAQLGYSAQEAAFDCWRVVNANMSNGVRRTTAGKGIDPKDLVMLAYGGNGPAFACIQAEELGISRVLVPKASPTFSALGTLVADPSIDEERAYAASAGALDLAKLDALWGELASRAADHFADAGFDVAAVDAAYQLKLRYPGQNWSLTFDVGSASGLDDRSFIDPGLGRRAIALFNARHMAEYGHIREGELPETTGVRLTASVRTPNPPARGGFAAARHNAKPASTRQANLGKGFVPTPVHRGADLAPGAQVSGPAIIEETFTTIVVYPGWRGVVDDAGDYELRRGSVEPG</sequence>
<evidence type="ECO:0000259" key="2">
    <source>
        <dbReference type="Pfam" id="PF05378"/>
    </source>
</evidence>
<feature type="domain" description="Hydantoinase A/oxoprolinase" evidence="1">
    <location>
        <begin position="204"/>
        <end position="490"/>
    </location>
</feature>